<dbReference type="InterPro" id="IPR037099">
    <property type="entry name" value="Fum_R/Succ_DH_flav-like_C_sf"/>
</dbReference>
<comment type="cofactor">
    <cofactor evidence="1">
        <name>FAD</name>
        <dbReference type="ChEBI" id="CHEBI:57692"/>
    </cofactor>
</comment>
<dbReference type="PANTHER" id="PTHR42716">
    <property type="entry name" value="L-ASPARTATE OXIDASE"/>
    <property type="match status" value="1"/>
</dbReference>
<feature type="non-terminal residue" evidence="4">
    <location>
        <position position="1"/>
    </location>
</feature>
<dbReference type="GO" id="GO:0034628">
    <property type="term" value="P:'de novo' NAD+ biosynthetic process from L-aspartate"/>
    <property type="evidence" value="ECO:0007669"/>
    <property type="project" value="TreeGrafter"/>
</dbReference>
<evidence type="ECO:0000256" key="2">
    <source>
        <dbReference type="ARBA" id="ARBA00022827"/>
    </source>
</evidence>
<dbReference type="InterPro" id="IPR005288">
    <property type="entry name" value="NadB"/>
</dbReference>
<evidence type="ECO:0000256" key="1">
    <source>
        <dbReference type="ARBA" id="ARBA00001974"/>
    </source>
</evidence>
<dbReference type="GO" id="GO:0008734">
    <property type="term" value="F:L-aspartate oxidase activity"/>
    <property type="evidence" value="ECO:0007669"/>
    <property type="project" value="InterPro"/>
</dbReference>
<dbReference type="PANTHER" id="PTHR42716:SF2">
    <property type="entry name" value="L-ASPARTATE OXIDASE, CHLOROPLASTIC"/>
    <property type="match status" value="1"/>
</dbReference>
<organism evidence="4 5">
    <name type="scientific">Actinomadura soli</name>
    <dbReference type="NCBI Taxonomy" id="2508997"/>
    <lineage>
        <taxon>Bacteria</taxon>
        <taxon>Bacillati</taxon>
        <taxon>Actinomycetota</taxon>
        <taxon>Actinomycetes</taxon>
        <taxon>Streptosporangiales</taxon>
        <taxon>Thermomonosporaceae</taxon>
        <taxon>Actinomadura</taxon>
    </lineage>
</organism>
<accession>A0A5C4JCQ1</accession>
<name>A0A5C4JCQ1_9ACTN</name>
<dbReference type="Gene3D" id="1.20.58.100">
    <property type="entry name" value="Fumarate reductase/succinate dehydrogenase flavoprotein-like, C-terminal domain"/>
    <property type="match status" value="1"/>
</dbReference>
<gene>
    <name evidence="4" type="ORF">ETD83_15950</name>
</gene>
<evidence type="ECO:0000259" key="3">
    <source>
        <dbReference type="Pfam" id="PF02910"/>
    </source>
</evidence>
<comment type="caution">
    <text evidence="4">The sequence shown here is derived from an EMBL/GenBank/DDBJ whole genome shotgun (WGS) entry which is preliminary data.</text>
</comment>
<protein>
    <submittedName>
        <fullName evidence="4">L-aspartate oxidase</fullName>
    </submittedName>
</protein>
<dbReference type="EMBL" id="VCKW01000070">
    <property type="protein sequence ID" value="TMR00811.1"/>
    <property type="molecule type" value="Genomic_DNA"/>
</dbReference>
<keyword evidence="2" id="KW-0274">FAD</keyword>
<keyword evidence="5" id="KW-1185">Reference proteome</keyword>
<feature type="domain" description="Fumarate reductase/succinate dehydrogenase flavoprotein-like C-terminal" evidence="3">
    <location>
        <begin position="1"/>
        <end position="100"/>
    </location>
</feature>
<reference evidence="4 5" key="1">
    <citation type="submission" date="2019-05" db="EMBL/GenBank/DDBJ databases">
        <title>Draft genome sequence of Actinomadura sp. 14C53.</title>
        <authorList>
            <person name="Saricaoglu S."/>
            <person name="Isik K."/>
        </authorList>
    </citation>
    <scope>NUCLEOTIDE SEQUENCE [LARGE SCALE GENOMIC DNA]</scope>
    <source>
        <strain evidence="4 5">14C53</strain>
    </source>
</reference>
<keyword evidence="2" id="KW-0285">Flavoprotein</keyword>
<dbReference type="Proteomes" id="UP000309174">
    <property type="component" value="Unassembled WGS sequence"/>
</dbReference>
<evidence type="ECO:0000313" key="5">
    <source>
        <dbReference type="Proteomes" id="UP000309174"/>
    </source>
</evidence>
<proteinExistence type="predicted"/>
<dbReference type="Pfam" id="PF02910">
    <property type="entry name" value="Succ_DH_flav_C"/>
    <property type="match status" value="1"/>
</dbReference>
<dbReference type="SUPFAM" id="SSF46977">
    <property type="entry name" value="Succinate dehydrogenase/fumarate reductase flavoprotein C-terminal domain"/>
    <property type="match status" value="1"/>
</dbReference>
<evidence type="ECO:0000313" key="4">
    <source>
        <dbReference type="EMBL" id="TMR00811.1"/>
    </source>
</evidence>
<dbReference type="AlphaFoldDB" id="A0A5C4JCQ1"/>
<sequence length="104" mass="11468">IMTSYAGVLRGVDGLEIAARELAALPPDAETGTEPGVEAWEATNLHTVASAIVAAARRREETRGSHWRQDFPGRRDDEWRGHLVTRLEGNVLTTTYEPLEGQRS</sequence>
<dbReference type="InterPro" id="IPR015939">
    <property type="entry name" value="Fum_Rdtase/Succ_DH_flav-like_C"/>
</dbReference>